<sequence length="286" mass="31583">MRRGLAPNLREKRGPTSGLPHPMGYCAQSDCWKKRARRRSADPTGSCTDDTSLADGLYQAQGGIEWRDWANLEPGIVQDVAGQLLVVDVAEFLRLRAECKPWRACTDNPRVHSGLDSRFRPRDWIATLHCAPPSRCTLVNVVTGARVDADLPELCTHHHLGSAEGLLVLSDKATAAIRLLNPLTEYAAISDVQALVAPFEERVTWPLQLGSRKVQVPHQGRRHRGFHLPAHPRALPEEAAVPRRLRQAGRPALGVRAPRRAVRFSRELPRPDRVQVPAVLQGGAAT</sequence>
<dbReference type="Proteomes" id="UP000604825">
    <property type="component" value="Unassembled WGS sequence"/>
</dbReference>
<organism evidence="2 3">
    <name type="scientific">Miscanthus lutarioriparius</name>
    <dbReference type="NCBI Taxonomy" id="422564"/>
    <lineage>
        <taxon>Eukaryota</taxon>
        <taxon>Viridiplantae</taxon>
        <taxon>Streptophyta</taxon>
        <taxon>Embryophyta</taxon>
        <taxon>Tracheophyta</taxon>
        <taxon>Spermatophyta</taxon>
        <taxon>Magnoliopsida</taxon>
        <taxon>Liliopsida</taxon>
        <taxon>Poales</taxon>
        <taxon>Poaceae</taxon>
        <taxon>PACMAD clade</taxon>
        <taxon>Panicoideae</taxon>
        <taxon>Andropogonodae</taxon>
        <taxon>Andropogoneae</taxon>
        <taxon>Saccharinae</taxon>
        <taxon>Miscanthus</taxon>
    </lineage>
</organism>
<proteinExistence type="predicted"/>
<name>A0A811QWA5_9POAL</name>
<evidence type="ECO:0000313" key="2">
    <source>
        <dbReference type="EMBL" id="CAD6263475.1"/>
    </source>
</evidence>
<evidence type="ECO:0000256" key="1">
    <source>
        <dbReference type="SAM" id="MobiDB-lite"/>
    </source>
</evidence>
<dbReference type="AlphaFoldDB" id="A0A811QWA5"/>
<reference evidence="2" key="1">
    <citation type="submission" date="2020-10" db="EMBL/GenBank/DDBJ databases">
        <authorList>
            <person name="Han B."/>
            <person name="Lu T."/>
            <person name="Zhao Q."/>
            <person name="Huang X."/>
            <person name="Zhao Y."/>
        </authorList>
    </citation>
    <scope>NUCLEOTIDE SEQUENCE</scope>
</reference>
<dbReference type="EMBL" id="CAJGYO010000012">
    <property type="protein sequence ID" value="CAD6263475.1"/>
    <property type="molecule type" value="Genomic_DNA"/>
</dbReference>
<comment type="caution">
    <text evidence="2">The sequence shown here is derived from an EMBL/GenBank/DDBJ whole genome shotgun (WGS) entry which is preliminary data.</text>
</comment>
<keyword evidence="3" id="KW-1185">Reference proteome</keyword>
<gene>
    <name evidence="2" type="ORF">NCGR_LOCUS46780</name>
</gene>
<dbReference type="OrthoDB" id="583300at2759"/>
<evidence type="ECO:0000313" key="3">
    <source>
        <dbReference type="Proteomes" id="UP000604825"/>
    </source>
</evidence>
<accession>A0A811QWA5</accession>
<protein>
    <submittedName>
        <fullName evidence="2">Uncharacterized protein</fullName>
    </submittedName>
</protein>
<feature type="region of interest" description="Disordered" evidence="1">
    <location>
        <begin position="216"/>
        <end position="252"/>
    </location>
</feature>
<dbReference type="PANTHER" id="PTHR33165:SF87">
    <property type="entry name" value="DUF295 DOMAIN-CONTAINING PROTEIN"/>
    <property type="match status" value="1"/>
</dbReference>
<dbReference type="PANTHER" id="PTHR33165">
    <property type="entry name" value="F-BOX DOMAIN CONTAINING PROTEIN-LIKE-RELATED"/>
    <property type="match status" value="1"/>
</dbReference>
<feature type="region of interest" description="Disordered" evidence="1">
    <location>
        <begin position="1"/>
        <end position="21"/>
    </location>
</feature>